<dbReference type="PANTHER" id="PTHR13847:SF150">
    <property type="entry name" value="OXIDOREDUCTASE TDA3-RELATED"/>
    <property type="match status" value="1"/>
</dbReference>
<proteinExistence type="predicted"/>
<dbReference type="PANTHER" id="PTHR13847">
    <property type="entry name" value="SARCOSINE DEHYDROGENASE-RELATED"/>
    <property type="match status" value="1"/>
</dbReference>
<accession>A0A8X7NAV8</accession>
<evidence type="ECO:0000259" key="1">
    <source>
        <dbReference type="Pfam" id="PF01266"/>
    </source>
</evidence>
<gene>
    <name evidence="2" type="ORF">A4X09_0g3682</name>
</gene>
<dbReference type="Gene3D" id="3.50.50.60">
    <property type="entry name" value="FAD/NAD(P)-binding domain"/>
    <property type="match status" value="1"/>
</dbReference>
<dbReference type="GO" id="GO:0005770">
    <property type="term" value="C:late endosome"/>
    <property type="evidence" value="ECO:0007669"/>
    <property type="project" value="TreeGrafter"/>
</dbReference>
<organism evidence="2 3">
    <name type="scientific">Tilletia walkeri</name>
    <dbReference type="NCBI Taxonomy" id="117179"/>
    <lineage>
        <taxon>Eukaryota</taxon>
        <taxon>Fungi</taxon>
        <taxon>Dikarya</taxon>
        <taxon>Basidiomycota</taxon>
        <taxon>Ustilaginomycotina</taxon>
        <taxon>Exobasidiomycetes</taxon>
        <taxon>Tilletiales</taxon>
        <taxon>Tilletiaceae</taxon>
        <taxon>Tilletia</taxon>
    </lineage>
</organism>
<sequence>MSAQHRSEEAVVIIGGGICGICTAYFLSRDSPGSQIVLIEAEGVASKASGKAGGFIAKDWHGSATASLGRLSFDLHAELAEELDGGKAYGYRTPLTNMSISVKAVDKGAEVEANRAPLVVGADDSHQAQDLHSHSAAHEIIFRARPAATGPAPSSTWLDHGNVRERELIGDPSGSAQVHPRRFCETLWRECERRGVRLLLGEVEGMAQDRAPLRVKTNTDGANIEIVPFSKVVVAAGPWSGQVLEKMCNFDAGITNLPGHSVIIEPSQALPAEAVFADIRGVRSSDTTTGPELFVRPDSEEGTTTVYVAGENTGEPLPDDLHDRSYNEEAIKRLLKACALISPALANGRVVSKALCYRPMTERGYPVISAVPGHEGIFLVSGHGPWGISLGPGSGRVMADLVLGKSPSTDITLLGLQ</sequence>
<reference evidence="2" key="2">
    <citation type="journal article" date="2019" name="IMA Fungus">
        <title>Genome sequencing and comparison of five Tilletia species to identify candidate genes for the detection of regulated species infecting wheat.</title>
        <authorList>
            <person name="Nguyen H.D.T."/>
            <person name="Sultana T."/>
            <person name="Kesanakurti P."/>
            <person name="Hambleton S."/>
        </authorList>
    </citation>
    <scope>NUCLEOTIDE SEQUENCE</scope>
    <source>
        <strain evidence="2">DAOMC 236422</strain>
    </source>
</reference>
<keyword evidence="3" id="KW-1185">Reference proteome</keyword>
<dbReference type="AlphaFoldDB" id="A0A8X7NAV8"/>
<protein>
    <recommendedName>
        <fullName evidence="1">FAD dependent oxidoreductase domain-containing protein</fullName>
    </recommendedName>
</protein>
<comment type="caution">
    <text evidence="2">The sequence shown here is derived from an EMBL/GenBank/DDBJ whole genome shotgun (WGS) entry which is preliminary data.</text>
</comment>
<dbReference type="SUPFAM" id="SSF51905">
    <property type="entry name" value="FAD/NAD(P)-binding domain"/>
    <property type="match status" value="1"/>
</dbReference>
<evidence type="ECO:0000313" key="2">
    <source>
        <dbReference type="EMBL" id="KAE8268660.1"/>
    </source>
</evidence>
<dbReference type="Pfam" id="PF01266">
    <property type="entry name" value="DAO"/>
    <property type="match status" value="1"/>
</dbReference>
<dbReference type="GO" id="GO:0042147">
    <property type="term" value="P:retrograde transport, endosome to Golgi"/>
    <property type="evidence" value="ECO:0007669"/>
    <property type="project" value="TreeGrafter"/>
</dbReference>
<name>A0A8X7NAV8_9BASI</name>
<dbReference type="Proteomes" id="UP000078113">
    <property type="component" value="Unassembled WGS sequence"/>
</dbReference>
<dbReference type="Gene3D" id="3.30.9.10">
    <property type="entry name" value="D-Amino Acid Oxidase, subunit A, domain 2"/>
    <property type="match status" value="1"/>
</dbReference>
<dbReference type="EMBL" id="LWDG02000137">
    <property type="protein sequence ID" value="KAE8268660.1"/>
    <property type="molecule type" value="Genomic_DNA"/>
</dbReference>
<feature type="domain" description="FAD dependent oxidoreductase" evidence="1">
    <location>
        <begin position="11"/>
        <end position="401"/>
    </location>
</feature>
<evidence type="ECO:0000313" key="3">
    <source>
        <dbReference type="Proteomes" id="UP000078113"/>
    </source>
</evidence>
<dbReference type="InterPro" id="IPR006076">
    <property type="entry name" value="FAD-dep_OxRdtase"/>
</dbReference>
<reference evidence="2" key="1">
    <citation type="submission" date="2016-04" db="EMBL/GenBank/DDBJ databases">
        <authorList>
            <person name="Nguyen H.D."/>
            <person name="Samba Siva P."/>
            <person name="Cullis J."/>
            <person name="Levesque C.A."/>
            <person name="Hambleton S."/>
        </authorList>
    </citation>
    <scope>NUCLEOTIDE SEQUENCE</scope>
    <source>
        <strain evidence="2">DAOMC 236422</strain>
    </source>
</reference>
<dbReference type="InterPro" id="IPR036188">
    <property type="entry name" value="FAD/NAD-bd_sf"/>
</dbReference>
<dbReference type="GO" id="GO:0005829">
    <property type="term" value="C:cytosol"/>
    <property type="evidence" value="ECO:0007669"/>
    <property type="project" value="GOC"/>
</dbReference>